<evidence type="ECO:0000313" key="3">
    <source>
        <dbReference type="EMBL" id="CAF2135146.1"/>
    </source>
</evidence>
<evidence type="ECO:0000259" key="2">
    <source>
        <dbReference type="Pfam" id="PF26215"/>
    </source>
</evidence>
<protein>
    <recommendedName>
        <fullName evidence="2">Helix-turn-helix domain-containing protein</fullName>
    </recommendedName>
</protein>
<organism evidence="3 4">
    <name type="scientific">Rotaria magnacalcarata</name>
    <dbReference type="NCBI Taxonomy" id="392030"/>
    <lineage>
        <taxon>Eukaryota</taxon>
        <taxon>Metazoa</taxon>
        <taxon>Spiralia</taxon>
        <taxon>Gnathifera</taxon>
        <taxon>Rotifera</taxon>
        <taxon>Eurotatoria</taxon>
        <taxon>Bdelloidea</taxon>
        <taxon>Philodinida</taxon>
        <taxon>Philodinidae</taxon>
        <taxon>Rotaria</taxon>
    </lineage>
</organism>
<accession>A0A816WGK7</accession>
<feature type="compositionally biased region" description="Low complexity" evidence="1">
    <location>
        <begin position="282"/>
        <end position="294"/>
    </location>
</feature>
<dbReference type="Pfam" id="PF26215">
    <property type="entry name" value="HTH_animal"/>
    <property type="match status" value="1"/>
</dbReference>
<sequence length="748" mass="85935">LTSVYHKPAAEPYVVPFSSDHPRHVFNNVVQTSLARAVRYSSTLEAFNHEQRYIQLTLLYNGYPSTFIDREFLKFFFGYISSTSFLPIIDDEKQFLKMHRKLLDQPTLSQSQAALSAAMADIDNDQTDETVNESKESKNYNDKSKQHCNDKLIIHYTHEKRIHSFKKEMHRIYEHVFNNTPVSHVKMIVGNRNRQDAKRELIRKRPKQSLLQNKPIKTSISSTFTDRSSPFDEKYNTQQTNLNQSDNFTSVAPTLFTDRFDDEYLNLPSDDENEILLNTSLSSISSSSSSSDGSSSDDELENMNMSINSSLPDHRPLHSSTSTTVFQFSLDILEFCRISRLPDEQRIDLLELFQKYIPSPNLVPKSGEDLLGIEINNNNNIKIILPMLMGDMPALSTMVQFVEHNAFYACMFCNTKGTYSHEGHCIVYSIDKDTELRTSENFEKCAQLAASIAFSEILDVPLPHSVVIDAMHTVFLCHSKKLLIHLQTFITKKNLLKINLKLRPVKFIHDILRRTRSFVNVQKWKASEVRLFILYIGLPVIVEFLPEDVCGDLALYNTILRLLHDYWENDKKLSDAISSLLKIYIKNLSKNINANLCPPKLLTISTHIHLHLPLQCKKFGRLDWFTNVVFESFLGFLKAFVEGSSGAGNQIAIAFISNFFLPKTKENKNHLYGHFCINNETFGSNILKMKIDFVDNVYIVVKHVERSLCEYDCSDVYSISTLRSRCFSVPFGDELKILTNYSCAYEHN</sequence>
<comment type="caution">
    <text evidence="3">The sequence shown here is derived from an EMBL/GenBank/DDBJ whole genome shotgun (WGS) entry which is preliminary data.</text>
</comment>
<feature type="domain" description="Helix-turn-helix" evidence="2">
    <location>
        <begin position="13"/>
        <end position="72"/>
    </location>
</feature>
<proteinExistence type="predicted"/>
<dbReference type="Proteomes" id="UP000663856">
    <property type="component" value="Unassembled WGS sequence"/>
</dbReference>
<feature type="non-terminal residue" evidence="3">
    <location>
        <position position="748"/>
    </location>
</feature>
<feature type="compositionally biased region" description="Polar residues" evidence="1">
    <location>
        <begin position="216"/>
        <end position="228"/>
    </location>
</feature>
<dbReference type="AlphaFoldDB" id="A0A816WGK7"/>
<feature type="region of interest" description="Disordered" evidence="1">
    <location>
        <begin position="216"/>
        <end position="244"/>
    </location>
</feature>
<reference evidence="3" key="1">
    <citation type="submission" date="2021-02" db="EMBL/GenBank/DDBJ databases">
        <authorList>
            <person name="Nowell W R."/>
        </authorList>
    </citation>
    <scope>NUCLEOTIDE SEQUENCE</scope>
</reference>
<feature type="compositionally biased region" description="Basic and acidic residues" evidence="1">
    <location>
        <begin position="132"/>
        <end position="144"/>
    </location>
</feature>
<evidence type="ECO:0000313" key="4">
    <source>
        <dbReference type="Proteomes" id="UP000663856"/>
    </source>
</evidence>
<name>A0A816WGK7_9BILA</name>
<dbReference type="PANTHER" id="PTHR46579:SF1">
    <property type="entry name" value="F5_8 TYPE C DOMAIN-CONTAINING PROTEIN"/>
    <property type="match status" value="1"/>
</dbReference>
<gene>
    <name evidence="3" type="ORF">WKI299_LOCUS27143</name>
</gene>
<feature type="region of interest" description="Disordered" evidence="1">
    <location>
        <begin position="124"/>
        <end position="144"/>
    </location>
</feature>
<dbReference type="PANTHER" id="PTHR46579">
    <property type="entry name" value="F5/8 TYPE C DOMAIN-CONTAINING PROTEIN-RELATED"/>
    <property type="match status" value="1"/>
</dbReference>
<feature type="region of interest" description="Disordered" evidence="1">
    <location>
        <begin position="282"/>
        <end position="316"/>
    </location>
</feature>
<dbReference type="InterPro" id="IPR058912">
    <property type="entry name" value="HTH_animal"/>
</dbReference>
<dbReference type="EMBL" id="CAJNRF010011827">
    <property type="protein sequence ID" value="CAF2135146.1"/>
    <property type="molecule type" value="Genomic_DNA"/>
</dbReference>
<evidence type="ECO:0000256" key="1">
    <source>
        <dbReference type="SAM" id="MobiDB-lite"/>
    </source>
</evidence>